<name>A0A929RYW3_9BACT</name>
<evidence type="ECO:0000256" key="4">
    <source>
        <dbReference type="ARBA" id="ARBA00022982"/>
    </source>
</evidence>
<dbReference type="RefSeq" id="WP_303764454.1">
    <property type="nucleotide sequence ID" value="NZ_JABZGR010000024.1"/>
</dbReference>
<protein>
    <submittedName>
        <fullName evidence="9">4Fe-4S binding protein</fullName>
    </submittedName>
</protein>
<dbReference type="EMBL" id="JABZGR010000024">
    <property type="protein sequence ID" value="MBF0970816.1"/>
    <property type="molecule type" value="Genomic_DNA"/>
</dbReference>
<feature type="transmembrane region" description="Helical" evidence="7">
    <location>
        <begin position="224"/>
        <end position="246"/>
    </location>
</feature>
<evidence type="ECO:0000313" key="10">
    <source>
        <dbReference type="Proteomes" id="UP000704068"/>
    </source>
</evidence>
<dbReference type="GO" id="GO:0046872">
    <property type="term" value="F:metal ion binding"/>
    <property type="evidence" value="ECO:0007669"/>
    <property type="project" value="UniProtKB-KW"/>
</dbReference>
<dbReference type="GO" id="GO:0010181">
    <property type="term" value="F:FMN binding"/>
    <property type="evidence" value="ECO:0007669"/>
    <property type="project" value="InterPro"/>
</dbReference>
<dbReference type="GO" id="GO:0051539">
    <property type="term" value="F:4 iron, 4 sulfur cluster binding"/>
    <property type="evidence" value="ECO:0007669"/>
    <property type="project" value="UniProtKB-KW"/>
</dbReference>
<keyword evidence="7" id="KW-0472">Membrane</keyword>
<feature type="transmembrane region" description="Helical" evidence="7">
    <location>
        <begin position="258"/>
        <end position="276"/>
    </location>
</feature>
<dbReference type="InterPro" id="IPR051684">
    <property type="entry name" value="Electron_Trans/Redox"/>
</dbReference>
<feature type="domain" description="FMN-binding" evidence="8">
    <location>
        <begin position="102"/>
        <end position="181"/>
    </location>
</feature>
<keyword evidence="1" id="KW-0813">Transport</keyword>
<proteinExistence type="predicted"/>
<keyword evidence="5" id="KW-0408">Iron</keyword>
<comment type="caution">
    <text evidence="9">The sequence shown here is derived from an EMBL/GenBank/DDBJ whole genome shotgun (WGS) entry which is preliminary data.</text>
</comment>
<evidence type="ECO:0000256" key="1">
    <source>
        <dbReference type="ARBA" id="ARBA00022448"/>
    </source>
</evidence>
<gene>
    <name evidence="9" type="ORF">HXK21_07225</name>
</gene>
<dbReference type="GO" id="GO:0005886">
    <property type="term" value="C:plasma membrane"/>
    <property type="evidence" value="ECO:0007669"/>
    <property type="project" value="TreeGrafter"/>
</dbReference>
<keyword evidence="4" id="KW-0249">Electron transport</keyword>
<keyword evidence="3" id="KW-0479">Metal-binding</keyword>
<feature type="transmembrane region" description="Helical" evidence="7">
    <location>
        <begin position="319"/>
        <end position="338"/>
    </location>
</feature>
<evidence type="ECO:0000313" key="9">
    <source>
        <dbReference type="EMBL" id="MBF0970816.1"/>
    </source>
</evidence>
<dbReference type="PANTHER" id="PTHR30176">
    <property type="entry name" value="FERREDOXIN-TYPE PROTEIN NAPH"/>
    <property type="match status" value="1"/>
</dbReference>
<keyword evidence="2" id="KW-0004">4Fe-4S</keyword>
<evidence type="ECO:0000256" key="5">
    <source>
        <dbReference type="ARBA" id="ARBA00023004"/>
    </source>
</evidence>
<dbReference type="PANTHER" id="PTHR30176:SF3">
    <property type="entry name" value="FERREDOXIN-TYPE PROTEIN NAPH"/>
    <property type="match status" value="1"/>
</dbReference>
<keyword evidence="7" id="KW-0812">Transmembrane</keyword>
<feature type="transmembrane region" description="Helical" evidence="7">
    <location>
        <begin position="193"/>
        <end position="212"/>
    </location>
</feature>
<dbReference type="AlphaFoldDB" id="A0A929RYW3"/>
<evidence type="ECO:0000256" key="3">
    <source>
        <dbReference type="ARBA" id="ARBA00022723"/>
    </source>
</evidence>
<dbReference type="InterPro" id="IPR017896">
    <property type="entry name" value="4Fe4S_Fe-S-bd"/>
</dbReference>
<organism evidence="9 10">
    <name type="scientific">Alloprevotella tannerae</name>
    <dbReference type="NCBI Taxonomy" id="76122"/>
    <lineage>
        <taxon>Bacteria</taxon>
        <taxon>Pseudomonadati</taxon>
        <taxon>Bacteroidota</taxon>
        <taxon>Bacteroidia</taxon>
        <taxon>Bacteroidales</taxon>
        <taxon>Prevotellaceae</taxon>
        <taxon>Alloprevotella</taxon>
    </lineage>
</organism>
<dbReference type="Pfam" id="PF04205">
    <property type="entry name" value="FMN_bind"/>
    <property type="match status" value="1"/>
</dbReference>
<sequence length="400" mass="44233">MNKWIVTGEQLLSLLVVFLLLAATAVSAGKWFGRPLTMTQEEGNKAAPMLIAAPTPQQLAALGLKEAALTEKDTAIWRVTTPAGQNGGTILRTDHFAPDVKGFAGPVPLFVFIDKDSIVQRILPLENTETPSFFTQAAQVLEAWQGKKAHDLVQAKVDAVSGATFSSRAINLNVQAALVAYEQQKVDAFPTPALGWPKTIAVFLVLGFGLLAATALRGRRWVRLLALSLNVLVCGFWCGQFISVSLLRGWLMNGFDPLLVLPTFAMLLLAILMPYFGKKNYYCQWVCPYGALQDLALRLPLPKVRIPAKAYKRLRNLRFYVFMVLLVLLWFGYGAWLLDYEPFSGFLFSVAPLGVVIFSASFIGLSLFIPRPWCTFFCPVGMLLNIAEDLDKKTNNVKKK</sequence>
<dbReference type="Proteomes" id="UP000704068">
    <property type="component" value="Unassembled WGS sequence"/>
</dbReference>
<reference evidence="9" key="1">
    <citation type="submission" date="2020-04" db="EMBL/GenBank/DDBJ databases">
        <title>Deep metagenomics examines the oral microbiome during advanced dental caries in children, revealing novel taxa and co-occurrences with host molecules.</title>
        <authorList>
            <person name="Baker J.L."/>
            <person name="Morton J.T."/>
            <person name="Dinis M."/>
            <person name="Alvarez R."/>
            <person name="Tran N.C."/>
            <person name="Knight R."/>
            <person name="Edlund A."/>
        </authorList>
    </citation>
    <scope>NUCLEOTIDE SEQUENCE</scope>
    <source>
        <strain evidence="9">JCVI_34_bin.1</strain>
    </source>
</reference>
<evidence type="ECO:0000256" key="6">
    <source>
        <dbReference type="ARBA" id="ARBA00023014"/>
    </source>
</evidence>
<accession>A0A929RYW3</accession>
<evidence type="ECO:0000259" key="8">
    <source>
        <dbReference type="SMART" id="SM00900"/>
    </source>
</evidence>
<dbReference type="Pfam" id="PF12801">
    <property type="entry name" value="Fer4_5"/>
    <property type="match status" value="2"/>
</dbReference>
<feature type="transmembrane region" description="Helical" evidence="7">
    <location>
        <begin position="344"/>
        <end position="369"/>
    </location>
</feature>
<evidence type="ECO:0000256" key="7">
    <source>
        <dbReference type="SAM" id="Phobius"/>
    </source>
</evidence>
<keyword evidence="7" id="KW-1133">Transmembrane helix</keyword>
<dbReference type="InterPro" id="IPR007329">
    <property type="entry name" value="FMN-bd"/>
</dbReference>
<evidence type="ECO:0000256" key="2">
    <source>
        <dbReference type="ARBA" id="ARBA00022485"/>
    </source>
</evidence>
<dbReference type="SMART" id="SM00900">
    <property type="entry name" value="FMN_bind"/>
    <property type="match status" value="1"/>
</dbReference>
<keyword evidence="6" id="KW-0411">Iron-sulfur</keyword>